<dbReference type="SUPFAM" id="SSF53335">
    <property type="entry name" value="S-adenosyl-L-methionine-dependent methyltransferases"/>
    <property type="match status" value="1"/>
</dbReference>
<dbReference type="InterPro" id="IPR029063">
    <property type="entry name" value="SAM-dependent_MTases_sf"/>
</dbReference>
<evidence type="ECO:0000256" key="2">
    <source>
        <dbReference type="ARBA" id="ARBA00022679"/>
    </source>
</evidence>
<dbReference type="GO" id="GO:0032259">
    <property type="term" value="P:methylation"/>
    <property type="evidence" value="ECO:0007669"/>
    <property type="project" value="UniProtKB-KW"/>
</dbReference>
<gene>
    <name evidence="5" type="ORF">IQ251_04040</name>
</gene>
<dbReference type="InterPro" id="IPR041698">
    <property type="entry name" value="Methyltransf_25"/>
</dbReference>
<comment type="caution">
    <text evidence="5">The sequence shown here is derived from an EMBL/GenBank/DDBJ whole genome shotgun (WGS) entry which is preliminary data.</text>
</comment>
<proteinExistence type="predicted"/>
<accession>A0A929B876</accession>
<evidence type="ECO:0000256" key="1">
    <source>
        <dbReference type="ARBA" id="ARBA00022603"/>
    </source>
</evidence>
<keyword evidence="3" id="KW-0949">S-adenosyl-L-methionine</keyword>
<dbReference type="Gene3D" id="3.40.50.150">
    <property type="entry name" value="Vaccinia Virus protein VP39"/>
    <property type="match status" value="1"/>
</dbReference>
<dbReference type="Proteomes" id="UP000598360">
    <property type="component" value="Unassembled WGS sequence"/>
</dbReference>
<dbReference type="Pfam" id="PF13649">
    <property type="entry name" value="Methyltransf_25"/>
    <property type="match status" value="1"/>
</dbReference>
<organism evidence="5 6">
    <name type="scientific">Saccharopolyspora montiporae</name>
    <dbReference type="NCBI Taxonomy" id="2781240"/>
    <lineage>
        <taxon>Bacteria</taxon>
        <taxon>Bacillati</taxon>
        <taxon>Actinomycetota</taxon>
        <taxon>Actinomycetes</taxon>
        <taxon>Pseudonocardiales</taxon>
        <taxon>Pseudonocardiaceae</taxon>
        <taxon>Saccharopolyspora</taxon>
    </lineage>
</organism>
<sequence length="219" mass="23482">MSEPDPAERTRRSYDAAAEDYAAWIGAELAAKPLDRALLGGFAELVRSAKTGPVADIGCGTGRISAHLAGLGLPVFGIDLAPRMVALARRAHPELRFEVGTMTDLALDDAGLAGIVAWYSTIHVPDEQLPRAFAEFARTLAPGGYLQLGFQAGEGVVHYESFGEHAVALDFHRRHPEDVVAMLRRAGLQPCARTVREADVGGDFPERTPQAFVLARKPG</sequence>
<dbReference type="AlphaFoldDB" id="A0A929B876"/>
<protein>
    <submittedName>
        <fullName evidence="5">Class I SAM-dependent methyltransferase</fullName>
    </submittedName>
</protein>
<dbReference type="PANTHER" id="PTHR43464">
    <property type="entry name" value="METHYLTRANSFERASE"/>
    <property type="match status" value="1"/>
</dbReference>
<dbReference type="PANTHER" id="PTHR43464:SF19">
    <property type="entry name" value="UBIQUINONE BIOSYNTHESIS O-METHYLTRANSFERASE, MITOCHONDRIAL"/>
    <property type="match status" value="1"/>
</dbReference>
<keyword evidence="2" id="KW-0808">Transferase</keyword>
<evidence type="ECO:0000256" key="3">
    <source>
        <dbReference type="ARBA" id="ARBA00022691"/>
    </source>
</evidence>
<evidence type="ECO:0000313" key="6">
    <source>
        <dbReference type="Proteomes" id="UP000598360"/>
    </source>
</evidence>
<dbReference type="CDD" id="cd02440">
    <property type="entry name" value="AdoMet_MTases"/>
    <property type="match status" value="1"/>
</dbReference>
<keyword evidence="6" id="KW-1185">Reference proteome</keyword>
<dbReference type="RefSeq" id="WP_193927063.1">
    <property type="nucleotide sequence ID" value="NZ_JADEYC010000007.1"/>
</dbReference>
<keyword evidence="1 5" id="KW-0489">Methyltransferase</keyword>
<dbReference type="GO" id="GO:0008168">
    <property type="term" value="F:methyltransferase activity"/>
    <property type="evidence" value="ECO:0007669"/>
    <property type="project" value="UniProtKB-KW"/>
</dbReference>
<dbReference type="EMBL" id="JADEYC010000007">
    <property type="protein sequence ID" value="MBE9373615.1"/>
    <property type="molecule type" value="Genomic_DNA"/>
</dbReference>
<reference evidence="5" key="1">
    <citation type="submission" date="2020-10" db="EMBL/GenBank/DDBJ databases">
        <title>Diversity and distribution of actinomycetes associated with coral in the coast of Hainan.</title>
        <authorList>
            <person name="Li F."/>
        </authorList>
    </citation>
    <scope>NUCLEOTIDE SEQUENCE</scope>
    <source>
        <strain evidence="5">HNM0983</strain>
    </source>
</reference>
<name>A0A929B876_9PSEU</name>
<evidence type="ECO:0000313" key="5">
    <source>
        <dbReference type="EMBL" id="MBE9373615.1"/>
    </source>
</evidence>
<feature type="domain" description="Methyltransferase" evidence="4">
    <location>
        <begin position="54"/>
        <end position="144"/>
    </location>
</feature>
<evidence type="ECO:0000259" key="4">
    <source>
        <dbReference type="Pfam" id="PF13649"/>
    </source>
</evidence>